<proteinExistence type="predicted"/>
<organism evidence="2 3">
    <name type="scientific">Haematospirillum jordaniae</name>
    <dbReference type="NCBI Taxonomy" id="1549855"/>
    <lineage>
        <taxon>Bacteria</taxon>
        <taxon>Pseudomonadati</taxon>
        <taxon>Pseudomonadota</taxon>
        <taxon>Alphaproteobacteria</taxon>
        <taxon>Rhodospirillales</taxon>
        <taxon>Novispirillaceae</taxon>
        <taxon>Haematospirillum</taxon>
    </lineage>
</organism>
<keyword evidence="3" id="KW-1185">Reference proteome</keyword>
<dbReference type="OrthoDB" id="10017734at2"/>
<name>A0A143DCU1_9PROT</name>
<sequence length="394" mass="38481">MSLSDVEEKPAVCPNDESLQTLVQVASLEEYKTLFAGDLTDVQREAHTQHLSCQHGNALDGTDDNGCLARLSNFVYGAGKLAPHDKAFAKKIFPVQASKIAVEDMTVTTDIVYGPAAAPVLLNVGTLTFAGGSITALNTVLTINARKVAFRRGTGTKPYHIGILGTDGVTGMDGAHGDTPSNQAASGKDVQPASPGICTGVGPGGLGSNGSNGGDGQDGNIGGTGRPSLQANVTFYEFDNPAGEKLVVFTRSGAGGAGGRGGDGGAGQQGGNGGCGCDSGCEGTDGGDGGRGGNGGDGGNGGQGGNAVDGGDVFIKVPAEAVSSVVRIADLAHVGIGGAGGLGGAGGRAGNGGAGGKHSSKGAGGARGNNGKPGQPGKEGIRQGNPGNIYINSL</sequence>
<reference evidence="2 3" key="1">
    <citation type="submission" date="2016-02" db="EMBL/GenBank/DDBJ databases">
        <title>Complete Genome of H5569, the type strain of the newly described species Haematospirillium jordaniae.</title>
        <authorList>
            <person name="Nicholson A.C."/>
            <person name="Humrighouse B.W."/>
            <person name="Loparov V."/>
            <person name="McQuiston J.R."/>
        </authorList>
    </citation>
    <scope>NUCLEOTIDE SEQUENCE [LARGE SCALE GENOMIC DNA]</scope>
    <source>
        <strain evidence="2 3">H5569</strain>
    </source>
</reference>
<feature type="region of interest" description="Disordered" evidence="1">
    <location>
        <begin position="350"/>
        <end position="394"/>
    </location>
</feature>
<evidence type="ECO:0000256" key="1">
    <source>
        <dbReference type="SAM" id="MobiDB-lite"/>
    </source>
</evidence>
<gene>
    <name evidence="2" type="ORF">AY555_04455</name>
</gene>
<feature type="region of interest" description="Disordered" evidence="1">
    <location>
        <begin position="173"/>
        <end position="226"/>
    </location>
</feature>
<feature type="compositionally biased region" description="Gly residues" evidence="1">
    <location>
        <begin position="350"/>
        <end position="368"/>
    </location>
</feature>
<feature type="compositionally biased region" description="Gly residues" evidence="1">
    <location>
        <begin position="199"/>
        <end position="225"/>
    </location>
</feature>
<dbReference type="Proteomes" id="UP000076066">
    <property type="component" value="Chromosome"/>
</dbReference>
<dbReference type="KEGG" id="hjo:AY555_04455"/>
<dbReference type="AlphaFoldDB" id="A0A143DCU1"/>
<protein>
    <submittedName>
        <fullName evidence="2">Uncharacterized protein</fullName>
    </submittedName>
</protein>
<evidence type="ECO:0000313" key="2">
    <source>
        <dbReference type="EMBL" id="AMW34554.1"/>
    </source>
</evidence>
<dbReference type="RefSeq" id="WP_066133979.1">
    <property type="nucleotide sequence ID" value="NZ_CP014525.1"/>
</dbReference>
<dbReference type="EMBL" id="CP014525">
    <property type="protein sequence ID" value="AMW34554.1"/>
    <property type="molecule type" value="Genomic_DNA"/>
</dbReference>
<evidence type="ECO:0000313" key="3">
    <source>
        <dbReference type="Proteomes" id="UP000076066"/>
    </source>
</evidence>
<dbReference type="GeneID" id="53316403"/>
<dbReference type="STRING" id="1549855.AY555_04455"/>
<accession>A0A143DCU1</accession>